<feature type="compositionally biased region" description="Low complexity" evidence="1">
    <location>
        <begin position="1"/>
        <end position="16"/>
    </location>
</feature>
<dbReference type="InterPro" id="IPR000182">
    <property type="entry name" value="GNAT_dom"/>
</dbReference>
<organism evidence="4 5">
    <name type="scientific">Escovopsis weberi</name>
    <dbReference type="NCBI Taxonomy" id="150374"/>
    <lineage>
        <taxon>Eukaryota</taxon>
        <taxon>Fungi</taxon>
        <taxon>Dikarya</taxon>
        <taxon>Ascomycota</taxon>
        <taxon>Pezizomycotina</taxon>
        <taxon>Sordariomycetes</taxon>
        <taxon>Hypocreomycetidae</taxon>
        <taxon>Hypocreales</taxon>
        <taxon>Hypocreaceae</taxon>
        <taxon>Escovopsis</taxon>
    </lineage>
</organism>
<dbReference type="SUPFAM" id="SSF55729">
    <property type="entry name" value="Acyl-CoA N-acyltransferases (Nat)"/>
    <property type="match status" value="1"/>
</dbReference>
<evidence type="ECO:0000256" key="2">
    <source>
        <dbReference type="SAM" id="Phobius"/>
    </source>
</evidence>
<dbReference type="CDD" id="cd04301">
    <property type="entry name" value="NAT_SF"/>
    <property type="match status" value="1"/>
</dbReference>
<dbReference type="PROSITE" id="PS51186">
    <property type="entry name" value="GNAT"/>
    <property type="match status" value="1"/>
</dbReference>
<accession>A0A0M9VSC1</accession>
<keyword evidence="2" id="KW-0472">Membrane</keyword>
<feature type="domain" description="N-acetyltransferase" evidence="3">
    <location>
        <begin position="104"/>
        <end position="268"/>
    </location>
</feature>
<evidence type="ECO:0000313" key="4">
    <source>
        <dbReference type="EMBL" id="KOS17405.1"/>
    </source>
</evidence>
<dbReference type="Proteomes" id="UP000053831">
    <property type="component" value="Unassembled WGS sequence"/>
</dbReference>
<dbReference type="GO" id="GO:0016747">
    <property type="term" value="F:acyltransferase activity, transferring groups other than amino-acyl groups"/>
    <property type="evidence" value="ECO:0007669"/>
    <property type="project" value="InterPro"/>
</dbReference>
<proteinExistence type="predicted"/>
<dbReference type="Gene3D" id="3.40.630.30">
    <property type="match status" value="1"/>
</dbReference>
<feature type="compositionally biased region" description="Basic and acidic residues" evidence="1">
    <location>
        <begin position="131"/>
        <end position="145"/>
    </location>
</feature>
<reference evidence="4 5" key="1">
    <citation type="submission" date="2015-07" db="EMBL/GenBank/DDBJ databases">
        <title>The genome of the fungus Escovopsis weberi, a specialized disease agent of ant agriculture.</title>
        <authorList>
            <person name="de Man T.J."/>
            <person name="Stajich J.E."/>
            <person name="Kubicek C.P."/>
            <person name="Chenthamara K."/>
            <person name="Atanasova L."/>
            <person name="Druzhinina I.S."/>
            <person name="Birnbaum S."/>
            <person name="Barribeau S.M."/>
            <person name="Teiling C."/>
            <person name="Suen G."/>
            <person name="Currie C."/>
            <person name="Gerardo N.M."/>
        </authorList>
    </citation>
    <scope>NUCLEOTIDE SEQUENCE [LARGE SCALE GENOMIC DNA]</scope>
</reference>
<evidence type="ECO:0000256" key="1">
    <source>
        <dbReference type="SAM" id="MobiDB-lite"/>
    </source>
</evidence>
<name>A0A0M9VSC1_ESCWE</name>
<dbReference type="OrthoDB" id="5343688at2759"/>
<keyword evidence="2" id="KW-1133">Transmembrane helix</keyword>
<evidence type="ECO:0000313" key="5">
    <source>
        <dbReference type="Proteomes" id="UP000053831"/>
    </source>
</evidence>
<feature type="region of interest" description="Disordered" evidence="1">
    <location>
        <begin position="131"/>
        <end position="157"/>
    </location>
</feature>
<dbReference type="Pfam" id="PF00583">
    <property type="entry name" value="Acetyltransf_1"/>
    <property type="match status" value="1"/>
</dbReference>
<feature type="transmembrane region" description="Helical" evidence="2">
    <location>
        <begin position="60"/>
        <end position="80"/>
    </location>
</feature>
<keyword evidence="2" id="KW-0812">Transmembrane</keyword>
<feature type="transmembrane region" description="Helical" evidence="2">
    <location>
        <begin position="92"/>
        <end position="114"/>
    </location>
</feature>
<gene>
    <name evidence="4" type="ORF">ESCO_006443</name>
</gene>
<dbReference type="InterPro" id="IPR016181">
    <property type="entry name" value="Acyl_CoA_acyltransferase"/>
</dbReference>
<evidence type="ECO:0000259" key="3">
    <source>
        <dbReference type="PROSITE" id="PS51186"/>
    </source>
</evidence>
<protein>
    <recommendedName>
        <fullName evidence="3">N-acetyltransferase domain-containing protein</fullName>
    </recommendedName>
</protein>
<feature type="region of interest" description="Disordered" evidence="1">
    <location>
        <begin position="1"/>
        <end position="21"/>
    </location>
</feature>
<comment type="caution">
    <text evidence="4">The sequence shown here is derived from an EMBL/GenBank/DDBJ whole genome shotgun (WGS) entry which is preliminary data.</text>
</comment>
<keyword evidence="5" id="KW-1185">Reference proteome</keyword>
<sequence>MARTAPTQTQAAAVDASSTASRLDGIPPLSYRALTTEREKQDALRLVVDSIAQQRQVASAAVISHPACLAALAGMCAAAWRLYAHQGLGTLVTMLCGVGIVYLSTTRYFTAAYIQRAEAFRWKSWIGGGEEDHHQEQSDIKEEHQHRHAKKERKRDAREEDTVLAAVYGQEIIGALVLRLEAPRRRGLIRAWTTKARYRGKGVGSDLLQLAARTTRERLGPGAGVDFAADHANSVNPLHDMFNGPFRRRGERARRALADAVGGMDAAS</sequence>
<dbReference type="AlphaFoldDB" id="A0A0M9VSC1"/>
<dbReference type="EMBL" id="LGSR01000026">
    <property type="protein sequence ID" value="KOS17405.1"/>
    <property type="molecule type" value="Genomic_DNA"/>
</dbReference>